<dbReference type="KEGG" id="mhf:MHF_0326"/>
<dbReference type="STRING" id="859194.MHF_0326"/>
<dbReference type="BioCyc" id="MHAE859194:G1GR7-322-MONOMER"/>
<reference evidence="1 2" key="1">
    <citation type="journal article" date="2011" name="J. Bacteriol.">
        <title>Complete genome sequences of two hemotropic Mycoplasmas, Mycoplasma haemofelis strain Ohio2 and Mycoplasma suis strain Illinois.</title>
        <authorList>
            <person name="Messick J.B."/>
            <person name="Santos A.P."/>
            <person name="Guimaraes A.M."/>
        </authorList>
    </citation>
    <scope>NUCLEOTIDE SEQUENCE [LARGE SCALE GENOMIC DNA]</scope>
    <source>
        <strain evidence="1 2">Ohio2</strain>
    </source>
</reference>
<evidence type="ECO:0000313" key="1">
    <source>
        <dbReference type="EMBL" id="AEG72605.1"/>
    </source>
</evidence>
<dbReference type="EMBL" id="CP002808">
    <property type="protein sequence ID" value="AEG72605.1"/>
    <property type="molecule type" value="Genomic_DNA"/>
</dbReference>
<protein>
    <submittedName>
        <fullName evidence="1">Uncharacterized protein</fullName>
    </submittedName>
</protein>
<accession>F6FGT2</accession>
<dbReference type="HOGENOM" id="CLU_098620_0_0_14"/>
<gene>
    <name evidence="1" type="ordered locus">MHF_0326</name>
</gene>
<organism evidence="1 2">
    <name type="scientific">Mycoplasma haemofelis (strain Ohio2)</name>
    <dbReference type="NCBI Taxonomy" id="859194"/>
    <lineage>
        <taxon>Bacteria</taxon>
        <taxon>Bacillati</taxon>
        <taxon>Mycoplasmatota</taxon>
        <taxon>Mollicutes</taxon>
        <taxon>Mycoplasmataceae</taxon>
        <taxon>Mycoplasma</taxon>
    </lineage>
</organism>
<dbReference type="Proteomes" id="UP000007952">
    <property type="component" value="Chromosome"/>
</dbReference>
<sequence>MTTAFKAASTFAAAGTATAGGIYFGTDIFKGKVVTKKTIASLLREKHPQKRLISSSSVSDLDWKKAYKTYREGNKERNKGQDIWKLDGWDRLSEVQEVDTTTEFISRCNSNKLVEVEGEQDPLYKQVLRYCTRDTLVKDLIFENTSKQLLNSASDQDTSGWTAAWEVYRTQNKASDKGKDAWEFSDWDSKKDKTELPADYKTKCDSKASIPAFKLDNEDYKNVLNWCTKN</sequence>
<name>F6FGT2_MYCHI</name>
<evidence type="ECO:0000313" key="2">
    <source>
        <dbReference type="Proteomes" id="UP000007952"/>
    </source>
</evidence>
<dbReference type="AlphaFoldDB" id="F6FGT2"/>
<reference key="2">
    <citation type="submission" date="2011-05" db="EMBL/GenBank/DDBJ databases">
        <title>The Genome of Mycoplasma haemofelis Strain Ohio2, a pathogenic hemoplasma of the cat.</title>
        <authorList>
            <person name="Santos A.P."/>
            <person name="Guimaraes A.M.S."/>
            <person name="SanMiguel P.J."/>
            <person name="Martin S.W."/>
            <person name="Messick J.B."/>
        </authorList>
    </citation>
    <scope>NUCLEOTIDE SEQUENCE</scope>
    <source>
        <strain>Ohio2</strain>
    </source>
</reference>
<proteinExistence type="predicted"/>